<reference evidence="4" key="1">
    <citation type="submission" date="2021-02" db="EMBL/GenBank/DDBJ databases">
        <title>Infant gut strain persistence is associated with maternal origin, phylogeny, and functional potential including surface adhesion and iron acquisition.</title>
        <authorList>
            <person name="Lou Y.C."/>
        </authorList>
    </citation>
    <scope>NUCLEOTIDE SEQUENCE</scope>
    <source>
        <strain evidence="4">L3_101_000M1_dasL3_101_000M1_concoct_87</strain>
    </source>
</reference>
<dbReference type="Pfam" id="PF00535">
    <property type="entry name" value="Glycos_transf_2"/>
    <property type="match status" value="1"/>
</dbReference>
<evidence type="ECO:0000256" key="1">
    <source>
        <dbReference type="ARBA" id="ARBA00022676"/>
    </source>
</evidence>
<dbReference type="PANTHER" id="PTHR22916">
    <property type="entry name" value="GLYCOSYLTRANSFERASE"/>
    <property type="match status" value="1"/>
</dbReference>
<evidence type="ECO:0000313" key="4">
    <source>
        <dbReference type="EMBL" id="MBS5331508.1"/>
    </source>
</evidence>
<dbReference type="GO" id="GO:0016757">
    <property type="term" value="F:glycosyltransferase activity"/>
    <property type="evidence" value="ECO:0007669"/>
    <property type="project" value="UniProtKB-KW"/>
</dbReference>
<name>A0A943D9G1_9FIRM</name>
<gene>
    <name evidence="4" type="ORF">KHY36_03135</name>
</gene>
<dbReference type="PANTHER" id="PTHR22916:SF51">
    <property type="entry name" value="GLYCOSYLTRANSFERASE EPSH-RELATED"/>
    <property type="match status" value="1"/>
</dbReference>
<comment type="caution">
    <text evidence="4">The sequence shown here is derived from an EMBL/GenBank/DDBJ whole genome shotgun (WGS) entry which is preliminary data.</text>
</comment>
<dbReference type="InterPro" id="IPR029044">
    <property type="entry name" value="Nucleotide-diphossugar_trans"/>
</dbReference>
<keyword evidence="1" id="KW-0328">Glycosyltransferase</keyword>
<dbReference type="SUPFAM" id="SSF53448">
    <property type="entry name" value="Nucleotide-diphospho-sugar transferases"/>
    <property type="match status" value="1"/>
</dbReference>
<dbReference type="AlphaFoldDB" id="A0A943D9G1"/>
<dbReference type="Proteomes" id="UP000759273">
    <property type="component" value="Unassembled WGS sequence"/>
</dbReference>
<evidence type="ECO:0000256" key="2">
    <source>
        <dbReference type="ARBA" id="ARBA00022679"/>
    </source>
</evidence>
<sequence>MSEQPLISVIVPVYNVEKYLRPCVESILEQTYKNIEVILVNDGSTDKSKAICLELAEKDKRIFYYEKANSGLSDTRNVGLEKVTGDYILFVDSDDLLSFNAIESLYKLCKKYNADIAVESICHFTDGKEPDFKGSTKDKLLNREEAICDFLYQKEISTSACGKLYSASILSGIRFKPGILYEDNLFLSDVFECVDKVPYSKQECYGYRHRANSITTKLFSEKDLDIIDIGKELLRRYEYKSKELSLAVHTYQVTNCLRVYLTEPGDERFKNDINYCREYIELHKKETLKNSKARNKLKIALLIMRLPRKMVIRIRQLNKRWN</sequence>
<dbReference type="EMBL" id="JAGZGG010000004">
    <property type="protein sequence ID" value="MBS5331508.1"/>
    <property type="molecule type" value="Genomic_DNA"/>
</dbReference>
<organism evidence="4 5">
    <name type="scientific">Subdoligranulum variabile</name>
    <dbReference type="NCBI Taxonomy" id="214851"/>
    <lineage>
        <taxon>Bacteria</taxon>
        <taxon>Bacillati</taxon>
        <taxon>Bacillota</taxon>
        <taxon>Clostridia</taxon>
        <taxon>Eubacteriales</taxon>
        <taxon>Oscillospiraceae</taxon>
        <taxon>Subdoligranulum</taxon>
    </lineage>
</organism>
<dbReference type="InterPro" id="IPR001173">
    <property type="entry name" value="Glyco_trans_2-like"/>
</dbReference>
<evidence type="ECO:0000259" key="3">
    <source>
        <dbReference type="Pfam" id="PF00535"/>
    </source>
</evidence>
<proteinExistence type="predicted"/>
<dbReference type="CDD" id="cd00761">
    <property type="entry name" value="Glyco_tranf_GTA_type"/>
    <property type="match status" value="1"/>
</dbReference>
<accession>A0A943D9G1</accession>
<feature type="domain" description="Glycosyltransferase 2-like" evidence="3">
    <location>
        <begin position="8"/>
        <end position="167"/>
    </location>
</feature>
<protein>
    <submittedName>
        <fullName evidence="4">Glycosyltransferase family 2 protein</fullName>
    </submittedName>
</protein>
<dbReference type="Gene3D" id="3.90.550.10">
    <property type="entry name" value="Spore Coat Polysaccharide Biosynthesis Protein SpsA, Chain A"/>
    <property type="match status" value="1"/>
</dbReference>
<evidence type="ECO:0000313" key="5">
    <source>
        <dbReference type="Proteomes" id="UP000759273"/>
    </source>
</evidence>
<keyword evidence="2" id="KW-0808">Transferase</keyword>